<dbReference type="PANTHER" id="PTHR15362">
    <property type="entry name" value="PHOSPHATIDYLINOSITOL SYNTHASE"/>
    <property type="match status" value="1"/>
</dbReference>
<dbReference type="GeneTree" id="ENSGT00940000154169"/>
<dbReference type="PANTHER" id="PTHR15362:SF4">
    <property type="entry name" value="CDP-DIACYLGLYCEROL--INOSITOL 3-PHOSPHATIDYLTRANSFERASE"/>
    <property type="match status" value="1"/>
</dbReference>
<evidence type="ECO:0000256" key="10">
    <source>
        <dbReference type="ARBA" id="ARBA00022842"/>
    </source>
</evidence>
<dbReference type="HOGENOM" id="CLU_067602_2_0_1"/>
<evidence type="ECO:0000256" key="8">
    <source>
        <dbReference type="ARBA" id="ARBA00022692"/>
    </source>
</evidence>
<comment type="catalytic activity">
    <reaction evidence="17">
        <text>a CDP-1,2-diacyl-sn-glycerol + myo-inositol = a 1,2-diacyl-sn-glycero-3-phospho-(1D-myo-inositol) + CMP + H(+)</text>
        <dbReference type="Rhea" id="RHEA:11580"/>
        <dbReference type="ChEBI" id="CHEBI:15378"/>
        <dbReference type="ChEBI" id="CHEBI:17268"/>
        <dbReference type="ChEBI" id="CHEBI:57880"/>
        <dbReference type="ChEBI" id="CHEBI:58332"/>
        <dbReference type="ChEBI" id="CHEBI:60377"/>
        <dbReference type="EC" id="2.7.8.11"/>
    </reaction>
    <physiologicalReaction direction="left-to-right" evidence="17">
        <dbReference type="Rhea" id="RHEA:11581"/>
    </physiologicalReaction>
    <physiologicalReaction direction="right-to-left" evidence="17">
        <dbReference type="Rhea" id="RHEA:11582"/>
    </physiologicalReaction>
</comment>
<feature type="transmembrane region" description="Helical" evidence="22">
    <location>
        <begin position="141"/>
        <end position="160"/>
    </location>
</feature>
<dbReference type="Proteomes" id="UP000007875">
    <property type="component" value="Unassembled WGS sequence"/>
</dbReference>
<keyword evidence="8 22" id="KW-0812">Transmembrane</keyword>
<comment type="function">
    <text evidence="18">Catalyzes the biosynthesis of phosphatidylinositol (PtdIns) as well as PtdIns:inositol exchange reaction. May thus act to reduce an excessive cellular PtdIns content. The exchange activity is due to the reverse reaction of PtdIns synthase and is dependent on CMP, which is tightly bound to the enzyme.</text>
</comment>
<dbReference type="InParanoid" id="H2ZII9"/>
<dbReference type="Pfam" id="PF01066">
    <property type="entry name" value="CDP-OH_P_transf"/>
    <property type="match status" value="1"/>
</dbReference>
<evidence type="ECO:0000256" key="4">
    <source>
        <dbReference type="ARBA" id="ARBA00010441"/>
    </source>
</evidence>
<keyword evidence="6 20" id="KW-0444">Lipid biosynthesis</keyword>
<comment type="cofactor">
    <cofactor evidence="1">
        <name>Mn(2+)</name>
        <dbReference type="ChEBI" id="CHEBI:29035"/>
    </cofactor>
</comment>
<evidence type="ECO:0000256" key="7">
    <source>
        <dbReference type="ARBA" id="ARBA00022679"/>
    </source>
</evidence>
<evidence type="ECO:0000256" key="13">
    <source>
        <dbReference type="ARBA" id="ARBA00023136"/>
    </source>
</evidence>
<sequence length="214" mass="24221">MATTTRDILLFIPNLIGYVRIVLAIFSAYYMPFDYVKASFCYAISVALDAIDGHAARAFNQGTKFGAMLDQLTDRASTATLVMTLSYFYPKYVFLLQMSLVIDIVSHWMHLHVSIMKGSSHKSMGLDSNPIMKLYYTSRPVLFFMCAGNEVFYSMLYLLYFIEGPIVFGVSILRVFLFVSFPIMAAKTFISLIHLIDASIRLCAIDAEERNKSN</sequence>
<feature type="transmembrane region" description="Helical" evidence="22">
    <location>
        <begin position="166"/>
        <end position="186"/>
    </location>
</feature>
<reference evidence="24" key="1">
    <citation type="submission" date="2003-08" db="EMBL/GenBank/DDBJ databases">
        <authorList>
            <person name="Birren B."/>
            <person name="Nusbaum C."/>
            <person name="Abebe A."/>
            <person name="Abouelleil A."/>
            <person name="Adekoya E."/>
            <person name="Ait-zahra M."/>
            <person name="Allen N."/>
            <person name="Allen T."/>
            <person name="An P."/>
            <person name="Anderson M."/>
            <person name="Anderson S."/>
            <person name="Arachchi H."/>
            <person name="Armbruster J."/>
            <person name="Bachantsang P."/>
            <person name="Baldwin J."/>
            <person name="Barry A."/>
            <person name="Bayul T."/>
            <person name="Blitshsteyn B."/>
            <person name="Bloom T."/>
            <person name="Blye J."/>
            <person name="Boguslavskiy L."/>
            <person name="Borowsky M."/>
            <person name="Boukhgalter B."/>
            <person name="Brunache A."/>
            <person name="Butler J."/>
            <person name="Calixte N."/>
            <person name="Calvo S."/>
            <person name="Camarata J."/>
            <person name="Campo K."/>
            <person name="Chang J."/>
            <person name="Cheshatsang Y."/>
            <person name="Citroen M."/>
            <person name="Collymore A."/>
            <person name="Considine T."/>
            <person name="Cook A."/>
            <person name="Cooke P."/>
            <person name="Corum B."/>
            <person name="Cuomo C."/>
            <person name="David R."/>
            <person name="Dawoe T."/>
            <person name="Degray S."/>
            <person name="Dodge S."/>
            <person name="Dooley K."/>
            <person name="Dorje P."/>
            <person name="Dorjee K."/>
            <person name="Dorris L."/>
            <person name="Duffey N."/>
            <person name="Dupes A."/>
            <person name="Elkins T."/>
            <person name="Engels R."/>
            <person name="Erickson J."/>
            <person name="Farina A."/>
            <person name="Faro S."/>
            <person name="Ferreira P."/>
            <person name="Fischer H."/>
            <person name="Fitzgerald M."/>
            <person name="Foley K."/>
            <person name="Gage D."/>
            <person name="Galagan J."/>
            <person name="Gearin G."/>
            <person name="Gnerre S."/>
            <person name="Gnirke A."/>
            <person name="Goyette A."/>
            <person name="Graham J."/>
            <person name="Grandbois E."/>
            <person name="Gyaltsen K."/>
            <person name="Hafez N."/>
            <person name="Hagopian D."/>
            <person name="Hagos B."/>
            <person name="Hall J."/>
            <person name="Hatcher B."/>
            <person name="Heller A."/>
            <person name="Higgins H."/>
            <person name="Honan T."/>
            <person name="Horn A."/>
            <person name="Houde N."/>
            <person name="Hughes L."/>
            <person name="Hulme W."/>
            <person name="Husby E."/>
            <person name="Iliev I."/>
            <person name="Jaffe D."/>
            <person name="Jones C."/>
            <person name="Kamal M."/>
            <person name="Kamat A."/>
            <person name="Kamvysselis M."/>
            <person name="Karlsson E."/>
            <person name="Kells C."/>
            <person name="Kieu A."/>
            <person name="Kisner P."/>
            <person name="Kodira C."/>
            <person name="Kulbokas E."/>
            <person name="Labutti K."/>
            <person name="Lama D."/>
            <person name="Landers T."/>
            <person name="Leger J."/>
            <person name="Levine S."/>
            <person name="Lewis D."/>
            <person name="Lewis T."/>
            <person name="Lindblad-toh K."/>
            <person name="Liu X."/>
            <person name="Lokyitsang T."/>
            <person name="Lokyitsang Y."/>
            <person name="Lucien O."/>
            <person name="Lui A."/>
            <person name="Ma L.J."/>
            <person name="Mabbitt R."/>
            <person name="Macdonald J."/>
            <person name="Maclean C."/>
            <person name="Major J."/>
            <person name="Manning J."/>
            <person name="Marabella R."/>
            <person name="Maru K."/>
            <person name="Matthews C."/>
            <person name="Mauceli E."/>
            <person name="Mccarthy M."/>
            <person name="Mcdonough S."/>
            <person name="Mcghee T."/>
            <person name="Meldrim J."/>
            <person name="Meneus L."/>
            <person name="Mesirov J."/>
            <person name="Mihalev A."/>
            <person name="Mihova T."/>
            <person name="Mikkelsen T."/>
            <person name="Mlenga V."/>
            <person name="Moru K."/>
            <person name="Mozes J."/>
            <person name="Mulrain L."/>
            <person name="Munson G."/>
            <person name="Naylor J."/>
            <person name="Newes C."/>
            <person name="Nguyen C."/>
            <person name="Nguyen N."/>
            <person name="Nguyen T."/>
            <person name="Nicol R."/>
            <person name="Nielsen C."/>
            <person name="Nizzari M."/>
            <person name="Norbu C."/>
            <person name="Norbu N."/>
            <person name="O'donnell P."/>
            <person name="Okoawo O."/>
            <person name="O'leary S."/>
            <person name="Omotosho B."/>
            <person name="O'neill K."/>
            <person name="Osman S."/>
            <person name="Parker S."/>
            <person name="Perrin D."/>
            <person name="Phunkhang P."/>
            <person name="Piqani B."/>
            <person name="Purcell S."/>
            <person name="Rachupka T."/>
            <person name="Ramasamy U."/>
            <person name="Rameau R."/>
            <person name="Ray V."/>
            <person name="Raymond C."/>
            <person name="Retta R."/>
            <person name="Richardson S."/>
            <person name="Rise C."/>
            <person name="Rodriguez J."/>
            <person name="Rogers J."/>
            <person name="Rogov P."/>
            <person name="Rutman M."/>
            <person name="Schupbach R."/>
            <person name="Seaman C."/>
            <person name="Settipalli S."/>
            <person name="Sharpe T."/>
            <person name="Sheridan J."/>
            <person name="Sherpa N."/>
            <person name="Shi J."/>
            <person name="Smirnov S."/>
            <person name="Smith C."/>
            <person name="Sougnez C."/>
            <person name="Spencer B."/>
            <person name="Stalker J."/>
            <person name="Stange-thomann N."/>
            <person name="Stavropoulos S."/>
            <person name="Stetson K."/>
            <person name="Stone C."/>
            <person name="Stone S."/>
            <person name="Stubbs M."/>
            <person name="Talamas J."/>
            <person name="Tchuinga P."/>
            <person name="Tenzing P."/>
            <person name="Tesfaye S."/>
            <person name="Theodore J."/>
            <person name="Thoulutsang Y."/>
            <person name="Topham K."/>
            <person name="Towey S."/>
            <person name="Tsamla T."/>
            <person name="Tsomo N."/>
            <person name="Vallee D."/>
            <person name="Vassiliev H."/>
            <person name="Venkataraman V."/>
            <person name="Vinson J."/>
            <person name="Vo A."/>
            <person name="Wade C."/>
            <person name="Wang S."/>
            <person name="Wangchuk T."/>
            <person name="Wangdi T."/>
            <person name="Whittaker C."/>
            <person name="Wilkinson J."/>
            <person name="Wu Y."/>
            <person name="Wyman D."/>
            <person name="Yadav S."/>
            <person name="Yang S."/>
            <person name="Yang X."/>
            <person name="Yeager S."/>
            <person name="Yee E."/>
            <person name="Young G."/>
            <person name="Zainoun J."/>
            <person name="Zembeck L."/>
            <person name="Zimmer A."/>
            <person name="Zody M."/>
            <person name="Lander E."/>
        </authorList>
    </citation>
    <scope>NUCLEOTIDE SEQUENCE [LARGE SCALE GENOMIC DNA]</scope>
</reference>
<evidence type="ECO:0000256" key="3">
    <source>
        <dbReference type="ARBA" id="ARBA00004141"/>
    </source>
</evidence>
<dbReference type="OMA" id="AQTYSEN"/>
<reference evidence="23" key="3">
    <citation type="submission" date="2025-09" db="UniProtKB">
        <authorList>
            <consortium name="Ensembl"/>
        </authorList>
    </citation>
    <scope>IDENTIFICATION</scope>
</reference>
<reference evidence="23" key="2">
    <citation type="submission" date="2025-08" db="UniProtKB">
        <authorList>
            <consortium name="Ensembl"/>
        </authorList>
    </citation>
    <scope>IDENTIFICATION</scope>
</reference>
<dbReference type="GO" id="GO:0006661">
    <property type="term" value="P:phosphatidylinositol biosynthetic process"/>
    <property type="evidence" value="ECO:0007669"/>
    <property type="project" value="TreeGrafter"/>
</dbReference>
<keyword evidence="10" id="KW-0460">Magnesium</keyword>
<keyword evidence="16 20" id="KW-1208">Phospholipid metabolism</keyword>
<dbReference type="InterPro" id="IPR048254">
    <property type="entry name" value="CDP_ALCOHOL_P_TRANSF_CS"/>
</dbReference>
<dbReference type="InterPro" id="IPR043130">
    <property type="entry name" value="CDP-OH_PTrfase_TM_dom"/>
</dbReference>
<dbReference type="Gene3D" id="1.20.120.1760">
    <property type="match status" value="1"/>
</dbReference>
<keyword evidence="7 20" id="KW-0808">Transferase</keyword>
<dbReference type="PIRSF" id="PIRSF000848">
    <property type="entry name" value="CDP_diag_ino_3_P"/>
    <property type="match status" value="1"/>
</dbReference>
<evidence type="ECO:0000256" key="21">
    <source>
        <dbReference type="RuleBase" id="RU003750"/>
    </source>
</evidence>
<protein>
    <recommendedName>
        <fullName evidence="19 20">CDP-diacylglycerol--inositol 3-phosphatidyltransferase</fullName>
        <ecNumber evidence="5 20">2.7.8.11</ecNumber>
    </recommendedName>
</protein>
<evidence type="ECO:0000256" key="18">
    <source>
        <dbReference type="ARBA" id="ARBA00057387"/>
    </source>
</evidence>
<comment type="subcellular location">
    <subcellularLocation>
        <location evidence="3">Membrane</location>
        <topology evidence="3">Multi-pass membrane protein</topology>
    </subcellularLocation>
</comment>
<dbReference type="EC" id="2.7.8.11" evidence="5 20"/>
<evidence type="ECO:0000256" key="15">
    <source>
        <dbReference type="ARBA" id="ARBA00023211"/>
    </source>
</evidence>
<evidence type="ECO:0000256" key="12">
    <source>
        <dbReference type="ARBA" id="ARBA00023098"/>
    </source>
</evidence>
<keyword evidence="15" id="KW-0464">Manganese</keyword>
<dbReference type="GO" id="GO:0003881">
    <property type="term" value="F:CDP-diacylglycerol-inositol 3-phosphatidyltransferase activity"/>
    <property type="evidence" value="ECO:0007669"/>
    <property type="project" value="UniProtKB-UniRule"/>
</dbReference>
<dbReference type="PROSITE" id="PS00379">
    <property type="entry name" value="CDP_ALCOHOL_P_TRANSF"/>
    <property type="match status" value="1"/>
</dbReference>
<feature type="transmembrane region" description="Helical" evidence="22">
    <location>
        <begin position="92"/>
        <end position="113"/>
    </location>
</feature>
<dbReference type="GO" id="GO:0016020">
    <property type="term" value="C:membrane"/>
    <property type="evidence" value="ECO:0007669"/>
    <property type="project" value="UniProtKB-SubCell"/>
</dbReference>
<evidence type="ECO:0000313" key="23">
    <source>
        <dbReference type="Ensembl" id="ENSCSAVP00000017405.1"/>
    </source>
</evidence>
<evidence type="ECO:0000256" key="1">
    <source>
        <dbReference type="ARBA" id="ARBA00001936"/>
    </source>
</evidence>
<evidence type="ECO:0000256" key="19">
    <source>
        <dbReference type="ARBA" id="ARBA00070582"/>
    </source>
</evidence>
<evidence type="ECO:0000256" key="17">
    <source>
        <dbReference type="ARBA" id="ARBA00050836"/>
    </source>
</evidence>
<dbReference type="InterPro" id="IPR000462">
    <property type="entry name" value="CDP-OH_P_trans"/>
</dbReference>
<evidence type="ECO:0000256" key="14">
    <source>
        <dbReference type="ARBA" id="ARBA00023209"/>
    </source>
</evidence>
<dbReference type="AlphaFoldDB" id="H2ZII9"/>
<accession>H2ZII9</accession>
<proteinExistence type="inferred from homology"/>
<name>H2ZII9_CIOSA</name>
<keyword evidence="9" id="KW-0479">Metal-binding</keyword>
<keyword evidence="24" id="KW-1185">Reference proteome</keyword>
<dbReference type="InterPro" id="IPR014387">
    <property type="entry name" value="CDP_diag_ino_3_P_euk"/>
</dbReference>
<evidence type="ECO:0000313" key="24">
    <source>
        <dbReference type="Proteomes" id="UP000007875"/>
    </source>
</evidence>
<dbReference type="GO" id="GO:0046872">
    <property type="term" value="F:metal ion binding"/>
    <property type="evidence" value="ECO:0007669"/>
    <property type="project" value="UniProtKB-KW"/>
</dbReference>
<evidence type="ECO:0000256" key="16">
    <source>
        <dbReference type="ARBA" id="ARBA00023264"/>
    </source>
</evidence>
<organism evidence="23 24">
    <name type="scientific">Ciona savignyi</name>
    <name type="common">Pacific transparent sea squirt</name>
    <dbReference type="NCBI Taxonomy" id="51511"/>
    <lineage>
        <taxon>Eukaryota</taxon>
        <taxon>Metazoa</taxon>
        <taxon>Chordata</taxon>
        <taxon>Tunicata</taxon>
        <taxon>Ascidiacea</taxon>
        <taxon>Phlebobranchia</taxon>
        <taxon>Cionidae</taxon>
        <taxon>Ciona</taxon>
    </lineage>
</organism>
<keyword evidence="12 20" id="KW-0443">Lipid metabolism</keyword>
<evidence type="ECO:0000256" key="9">
    <source>
        <dbReference type="ARBA" id="ARBA00022723"/>
    </source>
</evidence>
<keyword evidence="11 22" id="KW-1133">Transmembrane helix</keyword>
<dbReference type="GO" id="GO:0005794">
    <property type="term" value="C:Golgi apparatus"/>
    <property type="evidence" value="ECO:0007669"/>
    <property type="project" value="TreeGrafter"/>
</dbReference>
<comment type="cofactor">
    <cofactor evidence="2">
        <name>Mg(2+)</name>
        <dbReference type="ChEBI" id="CHEBI:18420"/>
    </cofactor>
</comment>
<dbReference type="eggNOG" id="KOG3240">
    <property type="taxonomic scope" value="Eukaryota"/>
</dbReference>
<evidence type="ECO:0000256" key="20">
    <source>
        <dbReference type="PIRNR" id="PIRNR000848"/>
    </source>
</evidence>
<evidence type="ECO:0000256" key="5">
    <source>
        <dbReference type="ARBA" id="ARBA00013212"/>
    </source>
</evidence>
<dbReference type="Ensembl" id="ENSCSAVT00000017596.1">
    <property type="protein sequence ID" value="ENSCSAVP00000017405.1"/>
    <property type="gene ID" value="ENSCSAVG00000010249.1"/>
</dbReference>
<keyword evidence="14 20" id="KW-0594">Phospholipid biosynthesis</keyword>
<dbReference type="FunFam" id="1.20.120.1760:FF:000003">
    <property type="entry name" value="CDP-diacylglycerol--inositol 3-phosphatidyltransferase"/>
    <property type="match status" value="1"/>
</dbReference>
<evidence type="ECO:0000256" key="6">
    <source>
        <dbReference type="ARBA" id="ARBA00022516"/>
    </source>
</evidence>
<dbReference type="STRING" id="51511.ENSCSAVP00000017405"/>
<evidence type="ECO:0000256" key="22">
    <source>
        <dbReference type="SAM" id="Phobius"/>
    </source>
</evidence>
<evidence type="ECO:0000256" key="11">
    <source>
        <dbReference type="ARBA" id="ARBA00022989"/>
    </source>
</evidence>
<keyword evidence="13 20" id="KW-0472">Membrane</keyword>
<dbReference type="FunCoup" id="H2ZII9">
    <property type="interactions" value="634"/>
</dbReference>
<feature type="transmembrane region" description="Helical" evidence="22">
    <location>
        <begin position="7"/>
        <end position="30"/>
    </location>
</feature>
<evidence type="ECO:0000256" key="2">
    <source>
        <dbReference type="ARBA" id="ARBA00001946"/>
    </source>
</evidence>
<comment type="similarity">
    <text evidence="4 20 21">Belongs to the CDP-alcohol phosphatidyltransferase class-I family.</text>
</comment>